<keyword evidence="5 6" id="KW-0472">Membrane</keyword>
<dbReference type="AlphaFoldDB" id="A0AAW3ZGJ7"/>
<dbReference type="SUPFAM" id="SSF103481">
    <property type="entry name" value="Multidrug resistance efflux transporter EmrE"/>
    <property type="match status" value="2"/>
</dbReference>
<dbReference type="PANTHER" id="PTHR32322:SF2">
    <property type="entry name" value="EAMA DOMAIN-CONTAINING PROTEIN"/>
    <property type="match status" value="1"/>
</dbReference>
<reference evidence="8 9" key="1">
    <citation type="submission" date="2020-09" db="EMBL/GenBank/DDBJ databases">
        <title>Pseudoxanthomonas sp. CAU 1598 isolated from sand of Yaerae Beach.</title>
        <authorList>
            <person name="Kim W."/>
        </authorList>
    </citation>
    <scope>NUCLEOTIDE SEQUENCE [LARGE SCALE GENOMIC DNA]</scope>
    <source>
        <strain evidence="8 9">CAU 1598</strain>
    </source>
</reference>
<dbReference type="Proteomes" id="UP000613768">
    <property type="component" value="Unassembled WGS sequence"/>
</dbReference>
<evidence type="ECO:0000256" key="2">
    <source>
        <dbReference type="ARBA" id="ARBA00007362"/>
    </source>
</evidence>
<feature type="transmembrane region" description="Helical" evidence="6">
    <location>
        <begin position="255"/>
        <end position="275"/>
    </location>
</feature>
<dbReference type="Pfam" id="PF00892">
    <property type="entry name" value="EamA"/>
    <property type="match status" value="2"/>
</dbReference>
<keyword evidence="3 6" id="KW-0812">Transmembrane</keyword>
<evidence type="ECO:0000256" key="3">
    <source>
        <dbReference type="ARBA" id="ARBA00022692"/>
    </source>
</evidence>
<feature type="domain" description="EamA" evidence="7">
    <location>
        <begin position="136"/>
        <end position="270"/>
    </location>
</feature>
<feature type="transmembrane region" description="Helical" evidence="6">
    <location>
        <begin position="52"/>
        <end position="73"/>
    </location>
</feature>
<keyword evidence="9" id="KW-1185">Reference proteome</keyword>
<feature type="transmembrane region" description="Helical" evidence="6">
    <location>
        <begin position="111"/>
        <end position="130"/>
    </location>
</feature>
<comment type="caution">
    <text evidence="8">The sequence shown here is derived from an EMBL/GenBank/DDBJ whole genome shotgun (WGS) entry which is preliminary data.</text>
</comment>
<feature type="transmembrane region" description="Helical" evidence="6">
    <location>
        <begin position="28"/>
        <end position="45"/>
    </location>
</feature>
<dbReference type="RefSeq" id="WP_192028486.1">
    <property type="nucleotide sequence ID" value="NZ_JACYTR010000007.1"/>
</dbReference>
<evidence type="ECO:0000256" key="6">
    <source>
        <dbReference type="SAM" id="Phobius"/>
    </source>
</evidence>
<dbReference type="EMBL" id="JACYTR010000007">
    <property type="protein sequence ID" value="MBD8525136.1"/>
    <property type="molecule type" value="Genomic_DNA"/>
</dbReference>
<gene>
    <name evidence="8" type="ORF">IFO71_05215</name>
</gene>
<dbReference type="InterPro" id="IPR050638">
    <property type="entry name" value="AA-Vitamin_Transporters"/>
</dbReference>
<feature type="transmembrane region" description="Helical" evidence="6">
    <location>
        <begin position="79"/>
        <end position="99"/>
    </location>
</feature>
<dbReference type="GO" id="GO:0016020">
    <property type="term" value="C:membrane"/>
    <property type="evidence" value="ECO:0007669"/>
    <property type="project" value="UniProtKB-SubCell"/>
</dbReference>
<comment type="similarity">
    <text evidence="2">Belongs to the EamA transporter family.</text>
</comment>
<protein>
    <submittedName>
        <fullName evidence="8">DMT family transporter</fullName>
    </submittedName>
</protein>
<evidence type="ECO:0000256" key="1">
    <source>
        <dbReference type="ARBA" id="ARBA00004141"/>
    </source>
</evidence>
<comment type="subcellular location">
    <subcellularLocation>
        <location evidence="1">Membrane</location>
        <topology evidence="1">Multi-pass membrane protein</topology>
    </subcellularLocation>
</comment>
<dbReference type="InterPro" id="IPR000620">
    <property type="entry name" value="EamA_dom"/>
</dbReference>
<keyword evidence="4 6" id="KW-1133">Transmembrane helix</keyword>
<feature type="transmembrane region" description="Helical" evidence="6">
    <location>
        <begin position="136"/>
        <end position="155"/>
    </location>
</feature>
<name>A0AAW3ZGJ7_9GAMM</name>
<dbReference type="PANTHER" id="PTHR32322">
    <property type="entry name" value="INNER MEMBRANE TRANSPORTER"/>
    <property type="match status" value="1"/>
</dbReference>
<dbReference type="InterPro" id="IPR037185">
    <property type="entry name" value="EmrE-like"/>
</dbReference>
<feature type="transmembrane region" description="Helical" evidence="6">
    <location>
        <begin position="162"/>
        <end position="183"/>
    </location>
</feature>
<evidence type="ECO:0000256" key="5">
    <source>
        <dbReference type="ARBA" id="ARBA00023136"/>
    </source>
</evidence>
<evidence type="ECO:0000259" key="7">
    <source>
        <dbReference type="Pfam" id="PF00892"/>
    </source>
</evidence>
<evidence type="ECO:0000313" key="8">
    <source>
        <dbReference type="EMBL" id="MBD8525136.1"/>
    </source>
</evidence>
<feature type="transmembrane region" description="Helical" evidence="6">
    <location>
        <begin position="198"/>
        <end position="220"/>
    </location>
</feature>
<feature type="transmembrane region" description="Helical" evidence="6">
    <location>
        <begin position="232"/>
        <end position="249"/>
    </location>
</feature>
<accession>A0AAW3ZGJ7</accession>
<sequence>MFLICAAWGGNFLMSALALQELPALLFTALRLASVGLLLLPWLRWPKGLPVWRLVAVCLCNGALHFGLSFWALRLAGNLSSPAIVMQTYVPLTVLLSILMLGERVGWRTSLGMLVSFAGVLVLGFDPLVLQAPASLILMLVSAFFLALGTVLMRGLTGLHPLGLQAFSAWIGLPFLLLAGLLIEGDWRAPLETASWKAWAGVLYSTLAASVLGHSLFFWLVQRHPVSQITPYLLLAPLVAVALGVMFWGDVLGPRLLVGGGMVLGGVLAIGLRAAKRGRRLESPGSGGS</sequence>
<feature type="domain" description="EamA" evidence="7">
    <location>
        <begin position="2"/>
        <end position="123"/>
    </location>
</feature>
<organism evidence="8 9">
    <name type="scientific">Pseudomarimonas arenosa</name>
    <dbReference type="NCBI Taxonomy" id="2774145"/>
    <lineage>
        <taxon>Bacteria</taxon>
        <taxon>Pseudomonadati</taxon>
        <taxon>Pseudomonadota</taxon>
        <taxon>Gammaproteobacteria</taxon>
        <taxon>Lysobacterales</taxon>
        <taxon>Lysobacteraceae</taxon>
        <taxon>Pseudomarimonas</taxon>
    </lineage>
</organism>
<proteinExistence type="inferred from homology"/>
<evidence type="ECO:0000313" key="9">
    <source>
        <dbReference type="Proteomes" id="UP000613768"/>
    </source>
</evidence>
<evidence type="ECO:0000256" key="4">
    <source>
        <dbReference type="ARBA" id="ARBA00022989"/>
    </source>
</evidence>